<name>A0A166RMY3_9AGAM</name>
<evidence type="ECO:0000313" key="1">
    <source>
        <dbReference type="EMBL" id="KZP28452.1"/>
    </source>
</evidence>
<reference evidence="1" key="1">
    <citation type="journal article" date="2016" name="Mol. Biol. Evol.">
        <title>Comparative Genomics of Early-Diverging Mushroom-Forming Fungi Provides Insights into the Origins of Lignocellulose Decay Capabilities.</title>
        <authorList>
            <person name="Nagy L.G."/>
            <person name="Riley R."/>
            <person name="Tritt A."/>
            <person name="Adam C."/>
            <person name="Daum C."/>
            <person name="Floudas D."/>
            <person name="Sun H."/>
            <person name="Yadav J.S."/>
            <person name="Pangilinan J."/>
            <person name="Larsson K.H."/>
            <person name="Matsuura K."/>
            <person name="Barry K."/>
            <person name="Labutti K."/>
            <person name="Kuo R."/>
            <person name="Ohm R.A."/>
            <person name="Bhattacharya S.S."/>
            <person name="Shirouzu T."/>
            <person name="Yoshinaga Y."/>
            <person name="Martin F.M."/>
            <person name="Grigoriev I.V."/>
            <person name="Hibbett D.S."/>
        </authorList>
    </citation>
    <scope>NUCLEOTIDE SEQUENCE [LARGE SCALE GENOMIC DNA]</scope>
    <source>
        <strain evidence="1">CBS 109695</strain>
    </source>
</reference>
<dbReference type="EMBL" id="KV417503">
    <property type="protein sequence ID" value="KZP28452.1"/>
    <property type="molecule type" value="Genomic_DNA"/>
</dbReference>
<proteinExistence type="predicted"/>
<accession>A0A166RMY3</accession>
<protein>
    <submittedName>
        <fullName evidence="1">Uncharacterized protein</fullName>
    </submittedName>
</protein>
<gene>
    <name evidence="1" type="ORF">FIBSPDRAFT_885703</name>
</gene>
<organism evidence="1">
    <name type="scientific">Athelia psychrophila</name>
    <dbReference type="NCBI Taxonomy" id="1759441"/>
    <lineage>
        <taxon>Eukaryota</taxon>
        <taxon>Fungi</taxon>
        <taxon>Dikarya</taxon>
        <taxon>Basidiomycota</taxon>
        <taxon>Agaricomycotina</taxon>
        <taxon>Agaricomycetes</taxon>
        <taxon>Agaricomycetidae</taxon>
        <taxon>Atheliales</taxon>
        <taxon>Atheliaceae</taxon>
        <taxon>Athelia</taxon>
    </lineage>
</organism>
<sequence>MEDERNRDWSGLQWTDAYGHEYMKGGFPALTTLSADQHLDNSYQALTKAAFNSVDTTMIEYSRTSLLKSYCLASRPVQRLAISRNNLRCSHQYVTPTESATLEFKLSVPFQCFYLADIEDRWVASDSGALDTIRESTVNQQESVALVPIFACSEFEIHLVGNAAPDKMIPGVHAASIEALGGGISAKARKCWPLEKEMKTAIKCTAAQDRKLVN</sequence>
<dbReference type="AlphaFoldDB" id="A0A166RMY3"/>